<proteinExistence type="predicted"/>
<dbReference type="SUPFAM" id="SSF117281">
    <property type="entry name" value="Kelch motif"/>
    <property type="match status" value="1"/>
</dbReference>
<feature type="compositionally biased region" description="Gly residues" evidence="1">
    <location>
        <begin position="638"/>
        <end position="649"/>
    </location>
</feature>
<dbReference type="STRING" id="1392247.A0A3N4L033"/>
<sequence>MSLPKPETQLGTHCSALFNGTLYAYSSTAFQSISLTSGAEWQTLPTNINTVGSECVHAHKNTAQEALYIVGGTTSNASAIPANGFMGLQRYLFNDNKWETIGLPVAVTYNLTNHGATFLETTQQIIVFSGTTWPDTQTPSANTYLIATAAPHEITSIPATDPLLAPLVLPWGDSAALIVGGDENNRGLRTFTPGSGWAALGMSLASGLPAKGKAGVSLMDGDDGSRMLYTFDLTIGPTAVTQLLVKEADAATRVRGRQETSAAASASALTASNWPSYNDTMAPTLTMDGVSVAYEGDMVVISPADDSSYPLAVFDARTNSWKNTTELFGVTSDENEKSISTFSANPSTSSTSTSPLPTGTSAESSAAAIAASSDSSGLSTVQILFIVLGVILGVIAALGIALVLIKRRRKQKNAKLGGARRMSFQDRGTSYMQEDPDSAPLPPRFPRPAIDSWASKDIEKPPFSRDGPIVTAIGGQGVISSNHASALPSGDPNMPARSSGWSKYFSGNELAMPQRSYAHSAHSSTYTDLSISFPTLKGAAPVREGQIHSNPFLRSPGVGVATSGLATPSSGVMSYHEASGSSSLQRSGSKGLMLQDPGVGVSSASGQRRASGESVSSMGASEYSSGVPESLVDNECNGPGGWSPVGGQGCDTRGEVVSSLYPDSPGLYPPGRATVTSSVYPDSPGLYPPAPAGRGPVASSLYPDSPGLQVRALAVNKAGDPQPGQDVDNLSWLNLRQ</sequence>
<dbReference type="InParanoid" id="A0A3N4L033"/>
<feature type="region of interest" description="Disordered" evidence="1">
    <location>
        <begin position="718"/>
        <end position="737"/>
    </location>
</feature>
<dbReference type="EMBL" id="ML119115">
    <property type="protein sequence ID" value="RPB15019.1"/>
    <property type="molecule type" value="Genomic_DNA"/>
</dbReference>
<feature type="compositionally biased region" description="Low complexity" evidence="1">
    <location>
        <begin position="579"/>
        <end position="591"/>
    </location>
</feature>
<keyword evidence="2" id="KW-1133">Transmembrane helix</keyword>
<feature type="compositionally biased region" description="Polar residues" evidence="1">
    <location>
        <begin position="602"/>
        <end position="624"/>
    </location>
</feature>
<keyword evidence="2" id="KW-0472">Membrane</keyword>
<feature type="region of interest" description="Disordered" evidence="1">
    <location>
        <begin position="569"/>
        <end position="669"/>
    </location>
</feature>
<reference evidence="3 4" key="1">
    <citation type="journal article" date="2018" name="Nat. Ecol. Evol.">
        <title>Pezizomycetes genomes reveal the molecular basis of ectomycorrhizal truffle lifestyle.</title>
        <authorList>
            <person name="Murat C."/>
            <person name="Payen T."/>
            <person name="Noel B."/>
            <person name="Kuo A."/>
            <person name="Morin E."/>
            <person name="Chen J."/>
            <person name="Kohler A."/>
            <person name="Krizsan K."/>
            <person name="Balestrini R."/>
            <person name="Da Silva C."/>
            <person name="Montanini B."/>
            <person name="Hainaut M."/>
            <person name="Levati E."/>
            <person name="Barry K.W."/>
            <person name="Belfiori B."/>
            <person name="Cichocki N."/>
            <person name="Clum A."/>
            <person name="Dockter R.B."/>
            <person name="Fauchery L."/>
            <person name="Guy J."/>
            <person name="Iotti M."/>
            <person name="Le Tacon F."/>
            <person name="Lindquist E.A."/>
            <person name="Lipzen A."/>
            <person name="Malagnac F."/>
            <person name="Mello A."/>
            <person name="Molinier V."/>
            <person name="Miyauchi S."/>
            <person name="Poulain J."/>
            <person name="Riccioni C."/>
            <person name="Rubini A."/>
            <person name="Sitrit Y."/>
            <person name="Splivallo R."/>
            <person name="Traeger S."/>
            <person name="Wang M."/>
            <person name="Zifcakova L."/>
            <person name="Wipf D."/>
            <person name="Zambonelli A."/>
            <person name="Paolocci F."/>
            <person name="Nowrousian M."/>
            <person name="Ottonello S."/>
            <person name="Baldrian P."/>
            <person name="Spatafora J.W."/>
            <person name="Henrissat B."/>
            <person name="Nagy L.G."/>
            <person name="Aury J.M."/>
            <person name="Wincker P."/>
            <person name="Grigoriev I.V."/>
            <person name="Bonfante P."/>
            <person name="Martin F.M."/>
        </authorList>
    </citation>
    <scope>NUCLEOTIDE SEQUENCE [LARGE SCALE GENOMIC DNA]</scope>
    <source>
        <strain evidence="3 4">CCBAS932</strain>
    </source>
</reference>
<dbReference type="Gene3D" id="2.120.10.80">
    <property type="entry name" value="Kelch-type beta propeller"/>
    <property type="match status" value="1"/>
</dbReference>
<dbReference type="AlphaFoldDB" id="A0A3N4L033"/>
<feature type="region of interest" description="Disordered" evidence="1">
    <location>
        <begin position="338"/>
        <end position="361"/>
    </location>
</feature>
<evidence type="ECO:0000256" key="1">
    <source>
        <dbReference type="SAM" id="MobiDB-lite"/>
    </source>
</evidence>
<name>A0A3N4L033_9PEZI</name>
<feature type="transmembrane region" description="Helical" evidence="2">
    <location>
        <begin position="383"/>
        <end position="405"/>
    </location>
</feature>
<dbReference type="Proteomes" id="UP000277580">
    <property type="component" value="Unassembled WGS sequence"/>
</dbReference>
<dbReference type="OrthoDB" id="5352000at2759"/>
<dbReference type="InterPro" id="IPR015915">
    <property type="entry name" value="Kelch-typ_b-propeller"/>
</dbReference>
<accession>A0A3N4L033</accession>
<evidence type="ECO:0008006" key="5">
    <source>
        <dbReference type="Google" id="ProtNLM"/>
    </source>
</evidence>
<protein>
    <recommendedName>
        <fullName evidence="5">Galactose oxidase</fullName>
    </recommendedName>
</protein>
<keyword evidence="4" id="KW-1185">Reference proteome</keyword>
<evidence type="ECO:0000256" key="2">
    <source>
        <dbReference type="SAM" id="Phobius"/>
    </source>
</evidence>
<keyword evidence="2" id="KW-0812">Transmembrane</keyword>
<organism evidence="3 4">
    <name type="scientific">Morchella conica CCBAS932</name>
    <dbReference type="NCBI Taxonomy" id="1392247"/>
    <lineage>
        <taxon>Eukaryota</taxon>
        <taxon>Fungi</taxon>
        <taxon>Dikarya</taxon>
        <taxon>Ascomycota</taxon>
        <taxon>Pezizomycotina</taxon>
        <taxon>Pezizomycetes</taxon>
        <taxon>Pezizales</taxon>
        <taxon>Morchellaceae</taxon>
        <taxon>Morchella</taxon>
    </lineage>
</organism>
<gene>
    <name evidence="3" type="ORF">P167DRAFT_571884</name>
</gene>
<evidence type="ECO:0000313" key="3">
    <source>
        <dbReference type="EMBL" id="RPB15019.1"/>
    </source>
</evidence>
<evidence type="ECO:0000313" key="4">
    <source>
        <dbReference type="Proteomes" id="UP000277580"/>
    </source>
</evidence>